<gene>
    <name evidence="3" type="ORF">EMPS_04365</name>
</gene>
<reference evidence="3" key="1">
    <citation type="submission" date="2021-11" db="EMBL/GenBank/DDBJ databases">
        <authorList>
            <person name="Herlambang A."/>
            <person name="Guo Y."/>
            <person name="Takashima Y."/>
            <person name="Nishizawa T."/>
        </authorList>
    </citation>
    <scope>NUCLEOTIDE SEQUENCE</scope>
    <source>
        <strain evidence="3">E1425</strain>
    </source>
</reference>
<dbReference type="EMBL" id="BQFW01000006">
    <property type="protein sequence ID" value="GJJ72008.1"/>
    <property type="molecule type" value="Genomic_DNA"/>
</dbReference>
<name>A0A9P3LVF0_9FUNG</name>
<evidence type="ECO:0000313" key="3">
    <source>
        <dbReference type="EMBL" id="GJJ72008.1"/>
    </source>
</evidence>
<dbReference type="Pfam" id="PF00261">
    <property type="entry name" value="Tropomyosin"/>
    <property type="match status" value="1"/>
</dbReference>
<dbReference type="InterPro" id="IPR000533">
    <property type="entry name" value="Tropomyosin"/>
</dbReference>
<dbReference type="SUPFAM" id="SSF57997">
    <property type="entry name" value="Tropomyosin"/>
    <property type="match status" value="1"/>
</dbReference>
<proteinExistence type="predicted"/>
<dbReference type="AlphaFoldDB" id="A0A9P3LVF0"/>
<comment type="caution">
    <text evidence="3">The sequence shown here is derived from an EMBL/GenBank/DDBJ whole genome shotgun (WGS) entry which is preliminary data.</text>
</comment>
<evidence type="ECO:0000256" key="2">
    <source>
        <dbReference type="SAM" id="Coils"/>
    </source>
</evidence>
<dbReference type="Proteomes" id="UP000827284">
    <property type="component" value="Unassembled WGS sequence"/>
</dbReference>
<evidence type="ECO:0000256" key="1">
    <source>
        <dbReference type="ARBA" id="ARBA00023054"/>
    </source>
</evidence>
<protein>
    <recommendedName>
        <fullName evidence="5">Tropomyosin</fullName>
    </recommendedName>
</protein>
<feature type="coiled-coil region" evidence="2">
    <location>
        <begin position="1"/>
        <end position="105"/>
    </location>
</feature>
<evidence type="ECO:0000313" key="4">
    <source>
        <dbReference type="Proteomes" id="UP000827284"/>
    </source>
</evidence>
<reference evidence="3" key="2">
    <citation type="journal article" date="2022" name="Microbiol. Resour. Announc.">
        <title>Whole-Genome Sequence of Entomortierella parvispora E1425, a Mucoromycotan Fungus Associated with Burkholderiaceae-Related Endosymbiotic Bacteria.</title>
        <authorList>
            <person name="Herlambang A."/>
            <person name="Guo Y."/>
            <person name="Takashima Y."/>
            <person name="Narisawa K."/>
            <person name="Ohta H."/>
            <person name="Nishizawa T."/>
        </authorList>
    </citation>
    <scope>NUCLEOTIDE SEQUENCE</scope>
    <source>
        <strain evidence="3">E1425</strain>
    </source>
</reference>
<keyword evidence="4" id="KW-1185">Reference proteome</keyword>
<evidence type="ECO:0008006" key="5">
    <source>
        <dbReference type="Google" id="ProtNLM"/>
    </source>
</evidence>
<accession>A0A9P3LVF0</accession>
<sequence>MDKFKEKLTNLRAEADAAQTRAEIAERDLAAAKAEVSAKDQEAISLNNRIALLEGQLEKAETGGSDSKSKVRELELKNEDLERKVKTLEKENEAYEIKWETINAENKKIKDELEETMRAMDEL</sequence>
<keyword evidence="1 2" id="KW-0175">Coiled coil</keyword>
<dbReference type="OrthoDB" id="128924at2759"/>
<dbReference type="Gene3D" id="1.20.5.340">
    <property type="match status" value="1"/>
</dbReference>
<organism evidence="3 4">
    <name type="scientific">Entomortierella parvispora</name>
    <dbReference type="NCBI Taxonomy" id="205924"/>
    <lineage>
        <taxon>Eukaryota</taxon>
        <taxon>Fungi</taxon>
        <taxon>Fungi incertae sedis</taxon>
        <taxon>Mucoromycota</taxon>
        <taxon>Mortierellomycotina</taxon>
        <taxon>Mortierellomycetes</taxon>
        <taxon>Mortierellales</taxon>
        <taxon>Mortierellaceae</taxon>
        <taxon>Entomortierella</taxon>
    </lineage>
</organism>